<proteinExistence type="predicted"/>
<dbReference type="PANTHER" id="PTHR39550:SF1">
    <property type="entry name" value="SLL0658 PROTEIN"/>
    <property type="match status" value="1"/>
</dbReference>
<dbReference type="RefSeq" id="WP_109008487.1">
    <property type="nucleotide sequence ID" value="NZ_BDUD01000001.1"/>
</dbReference>
<gene>
    <name evidence="1" type="ORF">NIES4072_21500</name>
</gene>
<evidence type="ECO:0000313" key="2">
    <source>
        <dbReference type="Proteomes" id="UP000245124"/>
    </source>
</evidence>
<dbReference type="AlphaFoldDB" id="A0A2R5FJL7"/>
<evidence type="ECO:0008006" key="3">
    <source>
        <dbReference type="Google" id="ProtNLM"/>
    </source>
</evidence>
<reference evidence="1 2" key="1">
    <citation type="submission" date="2017-06" db="EMBL/GenBank/DDBJ databases">
        <title>Genome sequencing of cyanobaciteial culture collection at National Institute for Environmental Studies (NIES).</title>
        <authorList>
            <person name="Hirose Y."/>
            <person name="Shimura Y."/>
            <person name="Fujisawa T."/>
            <person name="Nakamura Y."/>
            <person name="Kawachi M."/>
        </authorList>
    </citation>
    <scope>NUCLEOTIDE SEQUENCE [LARGE SCALE GENOMIC DNA]</scope>
    <source>
        <strain evidence="1 2">NIES-4072</strain>
    </source>
</reference>
<comment type="caution">
    <text evidence="1">The sequence shown here is derived from an EMBL/GenBank/DDBJ whole genome shotgun (WGS) entry which is preliminary data.</text>
</comment>
<dbReference type="InterPro" id="IPR021799">
    <property type="entry name" value="PIN-like_prokaryotic"/>
</dbReference>
<dbReference type="Proteomes" id="UP000245124">
    <property type="component" value="Unassembled WGS sequence"/>
</dbReference>
<evidence type="ECO:0000313" key="1">
    <source>
        <dbReference type="EMBL" id="GBG18485.1"/>
    </source>
</evidence>
<dbReference type="PANTHER" id="PTHR39550">
    <property type="entry name" value="SLL0658 PROTEIN"/>
    <property type="match status" value="1"/>
</dbReference>
<dbReference type="Pfam" id="PF11848">
    <property type="entry name" value="DUF3368"/>
    <property type="match status" value="1"/>
</dbReference>
<organism evidence="1 2">
    <name type="scientific">Nostoc commune NIES-4072</name>
    <dbReference type="NCBI Taxonomy" id="2005467"/>
    <lineage>
        <taxon>Bacteria</taxon>
        <taxon>Bacillati</taxon>
        <taxon>Cyanobacteriota</taxon>
        <taxon>Cyanophyceae</taxon>
        <taxon>Nostocales</taxon>
        <taxon>Nostocaceae</taxon>
        <taxon>Nostoc</taxon>
    </lineage>
</organism>
<accession>A0A2R5FJL7</accession>
<keyword evidence="2" id="KW-1185">Reference proteome</keyword>
<dbReference type="OrthoDB" id="9796404at2"/>
<name>A0A2R5FJL7_NOSCO</name>
<dbReference type="EMBL" id="BDUD01000001">
    <property type="protein sequence ID" value="GBG18485.1"/>
    <property type="molecule type" value="Genomic_DNA"/>
</dbReference>
<protein>
    <recommendedName>
        <fullName evidence="3">Nucleic acid-binding protein</fullName>
    </recommendedName>
</protein>
<sequence length="161" mass="17681">MTIVSNTSPISNLAKVGQINLLQQLYETVLIPTAVYDELLDERAGEDVITAVQSAIWLKIQVVQNQELVSELRNLINLGEAEAIALAIEVNAVRLLIDERLGRQAATDRRLRITGVFGVLLTAKRQGLITAIKPVMDDLVAKANFRVSSQLYAEVLMAANE</sequence>